<dbReference type="InterPro" id="IPR003617">
    <property type="entry name" value="TFIIS/CRSP70_N_sub"/>
</dbReference>
<dbReference type="PANTHER" id="PTHR15201">
    <property type="entry name" value="CRSP70"/>
    <property type="match status" value="1"/>
</dbReference>
<evidence type="ECO:0000256" key="10">
    <source>
        <dbReference type="SAM" id="MobiDB-lite"/>
    </source>
</evidence>
<dbReference type="Pfam" id="PF08711">
    <property type="entry name" value="Med26"/>
    <property type="match status" value="1"/>
</dbReference>
<evidence type="ECO:0000256" key="2">
    <source>
        <dbReference type="ARBA" id="ARBA00009681"/>
    </source>
</evidence>
<feature type="compositionally biased region" description="Basic residues" evidence="10">
    <location>
        <begin position="274"/>
        <end position="287"/>
    </location>
</feature>
<dbReference type="GO" id="GO:0016592">
    <property type="term" value="C:mediator complex"/>
    <property type="evidence" value="ECO:0007669"/>
    <property type="project" value="InterPro"/>
</dbReference>
<evidence type="ECO:0000313" key="12">
    <source>
        <dbReference type="EMBL" id="KAK9746336.1"/>
    </source>
</evidence>
<dbReference type="PROSITE" id="PS51319">
    <property type="entry name" value="TFIIS_N"/>
    <property type="match status" value="1"/>
</dbReference>
<dbReference type="Proteomes" id="UP001458880">
    <property type="component" value="Unassembled WGS sequence"/>
</dbReference>
<evidence type="ECO:0000256" key="7">
    <source>
        <dbReference type="ARBA" id="ARBA00023242"/>
    </source>
</evidence>
<keyword evidence="4" id="KW-0805">Transcription regulation</keyword>
<dbReference type="CDD" id="cd00183">
    <property type="entry name" value="TFIIS_I"/>
    <property type="match status" value="1"/>
</dbReference>
<evidence type="ECO:0000256" key="1">
    <source>
        <dbReference type="ARBA" id="ARBA00004123"/>
    </source>
</evidence>
<dbReference type="PANTHER" id="PTHR15201:SF1">
    <property type="entry name" value="MEDIATOR OF RNA POLYMERASE II TRANSCRIPTION SUBUNIT 26"/>
    <property type="match status" value="1"/>
</dbReference>
<dbReference type="GO" id="GO:0003712">
    <property type="term" value="F:transcription coregulator activity"/>
    <property type="evidence" value="ECO:0007669"/>
    <property type="project" value="TreeGrafter"/>
</dbReference>
<dbReference type="GO" id="GO:0006357">
    <property type="term" value="P:regulation of transcription by RNA polymerase II"/>
    <property type="evidence" value="ECO:0007669"/>
    <property type="project" value="InterPro"/>
</dbReference>
<proteinExistence type="inferred from homology"/>
<evidence type="ECO:0000256" key="6">
    <source>
        <dbReference type="ARBA" id="ARBA00023163"/>
    </source>
</evidence>
<protein>
    <recommendedName>
        <fullName evidence="3">Mediator of RNA polymerase II transcription subunit 26</fullName>
    </recommendedName>
    <alternativeName>
        <fullName evidence="8">Mediator complex subunit 26</fullName>
    </alternativeName>
</protein>
<feature type="region of interest" description="Disordered" evidence="10">
    <location>
        <begin position="418"/>
        <end position="438"/>
    </location>
</feature>
<evidence type="ECO:0000313" key="13">
    <source>
        <dbReference type="Proteomes" id="UP001458880"/>
    </source>
</evidence>
<feature type="region of interest" description="Disordered" evidence="10">
    <location>
        <begin position="163"/>
        <end position="207"/>
    </location>
</feature>
<dbReference type="InterPro" id="IPR035441">
    <property type="entry name" value="TFIIS/LEDGF_dom_sf"/>
</dbReference>
<keyword evidence="13" id="KW-1185">Reference proteome</keyword>
<keyword evidence="5" id="KW-0010">Activator</keyword>
<comment type="similarity">
    <text evidence="2">Belongs to the Mediator complex subunit 26 family.</text>
</comment>
<organism evidence="12 13">
    <name type="scientific">Popillia japonica</name>
    <name type="common">Japanese beetle</name>
    <dbReference type="NCBI Taxonomy" id="7064"/>
    <lineage>
        <taxon>Eukaryota</taxon>
        <taxon>Metazoa</taxon>
        <taxon>Ecdysozoa</taxon>
        <taxon>Arthropoda</taxon>
        <taxon>Hexapoda</taxon>
        <taxon>Insecta</taxon>
        <taxon>Pterygota</taxon>
        <taxon>Neoptera</taxon>
        <taxon>Endopterygota</taxon>
        <taxon>Coleoptera</taxon>
        <taxon>Polyphaga</taxon>
        <taxon>Scarabaeiformia</taxon>
        <taxon>Scarabaeidae</taxon>
        <taxon>Rutelinae</taxon>
        <taxon>Popillia</taxon>
    </lineage>
</organism>
<name>A0AAW1MJJ6_POPJA</name>
<gene>
    <name evidence="12" type="ORF">QE152_g6278</name>
</gene>
<comment type="caution">
    <text evidence="12">The sequence shown here is derived from an EMBL/GenBank/DDBJ whole genome shotgun (WGS) entry which is preliminary data.</text>
</comment>
<evidence type="ECO:0000256" key="4">
    <source>
        <dbReference type="ARBA" id="ARBA00023015"/>
    </source>
</evidence>
<dbReference type="GO" id="GO:0010628">
    <property type="term" value="P:positive regulation of gene expression"/>
    <property type="evidence" value="ECO:0007669"/>
    <property type="project" value="TreeGrafter"/>
</dbReference>
<comment type="subcellular location">
    <subcellularLocation>
        <location evidence="1 9">Nucleus</location>
    </subcellularLocation>
</comment>
<keyword evidence="6" id="KW-0804">Transcription</keyword>
<keyword evidence="7 9" id="KW-0539">Nucleus</keyword>
<accession>A0AAW1MJJ6</accession>
<feature type="compositionally biased region" description="Polar residues" evidence="10">
    <location>
        <begin position="251"/>
        <end position="264"/>
    </location>
</feature>
<evidence type="ECO:0000256" key="5">
    <source>
        <dbReference type="ARBA" id="ARBA00023159"/>
    </source>
</evidence>
<dbReference type="AlphaFoldDB" id="A0AAW1MJJ6"/>
<reference evidence="12 13" key="1">
    <citation type="journal article" date="2024" name="BMC Genomics">
        <title>De novo assembly and annotation of Popillia japonica's genome with initial clues to its potential as an invasive pest.</title>
        <authorList>
            <person name="Cucini C."/>
            <person name="Boschi S."/>
            <person name="Funari R."/>
            <person name="Cardaioli E."/>
            <person name="Iannotti N."/>
            <person name="Marturano G."/>
            <person name="Paoli F."/>
            <person name="Bruttini M."/>
            <person name="Carapelli A."/>
            <person name="Frati F."/>
            <person name="Nardi F."/>
        </authorList>
    </citation>
    <scope>NUCLEOTIDE SEQUENCE [LARGE SCALE GENOMIC DNA]</scope>
    <source>
        <strain evidence="12">DMR45628</strain>
    </source>
</reference>
<dbReference type="SUPFAM" id="SSF47676">
    <property type="entry name" value="Conserved domain common to transcription factors TFIIS, elongin A, CRSP70"/>
    <property type="match status" value="1"/>
</dbReference>
<evidence type="ECO:0000256" key="9">
    <source>
        <dbReference type="PROSITE-ProRule" id="PRU00649"/>
    </source>
</evidence>
<dbReference type="EMBL" id="JASPKY010000041">
    <property type="protein sequence ID" value="KAK9746336.1"/>
    <property type="molecule type" value="Genomic_DNA"/>
</dbReference>
<feature type="region of interest" description="Disordered" evidence="10">
    <location>
        <begin position="251"/>
        <end position="296"/>
    </location>
</feature>
<dbReference type="GO" id="GO:0070847">
    <property type="term" value="C:core mediator complex"/>
    <property type="evidence" value="ECO:0007669"/>
    <property type="project" value="TreeGrafter"/>
</dbReference>
<evidence type="ECO:0000256" key="8">
    <source>
        <dbReference type="ARBA" id="ARBA00031968"/>
    </source>
</evidence>
<dbReference type="InterPro" id="IPR042376">
    <property type="entry name" value="MED26"/>
</dbReference>
<dbReference type="SMART" id="SM00509">
    <property type="entry name" value="TFS2N"/>
    <property type="match status" value="1"/>
</dbReference>
<dbReference type="Gene3D" id="1.20.930.10">
    <property type="entry name" value="Conserved domain common to transcription factors TFIIS, elongin A, CRSP70"/>
    <property type="match status" value="1"/>
</dbReference>
<sequence length="695" mass="76735">MFPVSQCGEWRTVQNAMYLRHCCRVELRKVLSKTDAEITTSIGRQLQCKRNTELTQKLLRALDANYNVIDMPTVIEVISLLEKVAITKELLETTRLGRHVNELRRNATNDSLAKRAKELVKKWRSLVLPDSNGQLKPATEPQIAAADDTTLVKKWRSLVLPDSNGQLKPATEPQIAAADDTTGAKSKKRLPKEKLEPMGVKRSRVNGAGGMNELDFSDNSNSSFKDVIGNAVAAKLAAETAAKKDVILINSDSNSSFPDGTTAKNDPVLEQQQPKKRGRKKGSKNHRNLLDEAETSFSNKMAVSRGNAKVKTTQELIAGLQNKSSSLGVVTPAKPKEDLMEKAAKLTERVSIIDQKLNTSGNRYKNSQKKGMGLRNDRILESGSVTNVERSPHDEKSQNMSSYTDDEIIVVDEETDITTETAPSEKPPAQQTVSSDKNAVGLPKSLSVEDALALLPPIDKSCLYEADDSHEEDIQCTCFLEEIKKPGGDFSIEAVENEDDDADADNDRQLRHPVTEEDGIGPPKFEFKQDCNCPAKVYLEDKYNLGTVTDNDSRLYKLRDRFVHGLNGNYSAGCARSGPDLTADGLYVSVVPNRNTESIPKCFDGGVTAGDLPCENFKKYSISELGAADIDAELLLDKKRNCTDDVNSSNGDHSTLIHESERCDKTGTFREWHEVVETPSYNGEIFKILPYVIID</sequence>
<evidence type="ECO:0000259" key="11">
    <source>
        <dbReference type="PROSITE" id="PS51319"/>
    </source>
</evidence>
<feature type="domain" description="TFIIS N-terminal" evidence="11">
    <location>
        <begin position="53"/>
        <end position="130"/>
    </location>
</feature>
<evidence type="ECO:0000256" key="3">
    <source>
        <dbReference type="ARBA" id="ARBA00019686"/>
    </source>
</evidence>
<dbReference type="InterPro" id="IPR017923">
    <property type="entry name" value="TFIIS_N"/>
</dbReference>